<dbReference type="InterPro" id="IPR019734">
    <property type="entry name" value="TPR_rpt"/>
</dbReference>
<dbReference type="RefSeq" id="XP_028923842.1">
    <property type="nucleotide sequence ID" value="XM_029068009.2"/>
</dbReference>
<dbReference type="GeneTree" id="ENSGT00390000013701"/>
<dbReference type="eggNOG" id="ENOG502QPJ1">
    <property type="taxonomic scope" value="Eukaryota"/>
</dbReference>
<name>F7E6L3_ORNAN</name>
<feature type="domain" description="S1 motif" evidence="3">
    <location>
        <begin position="130"/>
        <end position="212"/>
    </location>
</feature>
<dbReference type="SUPFAM" id="SSF50249">
    <property type="entry name" value="Nucleic acid-binding proteins"/>
    <property type="match status" value="1"/>
</dbReference>
<dbReference type="HOGENOM" id="CLU_020585_1_0_1"/>
<dbReference type="SUPFAM" id="SSF48452">
    <property type="entry name" value="TPR-like"/>
    <property type="match status" value="1"/>
</dbReference>
<evidence type="ECO:0000259" key="3">
    <source>
        <dbReference type="PROSITE" id="PS50126"/>
    </source>
</evidence>
<dbReference type="InterPro" id="IPR012340">
    <property type="entry name" value="NA-bd_OB-fold"/>
</dbReference>
<dbReference type="InParanoid" id="F7E6L3"/>
<feature type="region of interest" description="Disordered" evidence="2">
    <location>
        <begin position="440"/>
        <end position="680"/>
    </location>
</feature>
<feature type="repeat" description="TPR" evidence="1">
    <location>
        <begin position="345"/>
        <end position="378"/>
    </location>
</feature>
<feature type="compositionally biased region" description="Acidic residues" evidence="2">
    <location>
        <begin position="723"/>
        <end position="732"/>
    </location>
</feature>
<organism evidence="4 5">
    <name type="scientific">Ornithorhynchus anatinus</name>
    <name type="common">Duckbill platypus</name>
    <dbReference type="NCBI Taxonomy" id="9258"/>
    <lineage>
        <taxon>Eukaryota</taxon>
        <taxon>Metazoa</taxon>
        <taxon>Chordata</taxon>
        <taxon>Craniata</taxon>
        <taxon>Vertebrata</taxon>
        <taxon>Euteleostomi</taxon>
        <taxon>Mammalia</taxon>
        <taxon>Monotremata</taxon>
        <taxon>Ornithorhynchidae</taxon>
        <taxon>Ornithorhynchus</taxon>
    </lineage>
</organism>
<gene>
    <name evidence="4" type="primary">TTC14</name>
</gene>
<feature type="compositionally biased region" description="Basic and acidic residues" evidence="2">
    <location>
        <begin position="617"/>
        <end position="634"/>
    </location>
</feature>
<sequence length="783" mass="88737">MDRDLVRQSLGWHGPSLLALLRSEQQDNPHFRTLLGLAGDAPRGPPPPPPPPPLLHCRKEKKVDNFEIQKFISRKADLLFALSWKTDAPAISEINEENEDYFAVLPPLEQFMEVPDVDRRELFFRDVERGDVVIGRISSIREFGFFMVLICLGSGIIRDISHLEITALCPLREVPSQSNHGDPLSYYQTGDIIQAGIKDIDRYHEKLAVSLYSSSLPPHLSSIKLGVISSEDLPLHYRRSVELSSNSLETYENVLQHSLGFFNPGVVEFLLGKLGISEAKPPSLMRGLQSKNFSEEDFASALRKKQSASWALKCVKIGVDYFKVGRHVDAMNEYNKALEIDKQNVEALVARGALYATKGSLNKAIEDFEVALENCPTHRNARKYLCQTLVERGGQLEEEDKLLNAESYYKKALTLDETFQEAEDALLKLHKHMQKSLELREKQAEKEEKRKTKKIETSAEKLRKLLKEEKRLKKKRKRSSSSSSVSSSDIPASSSSSSSSSSGHRRHKKRKRNRSDSRNSRKHLPREPSYPVDQTRKEEWYSPPADTSASFLSQKQEVEKLLEKQDRFTYQKTQVKGRERDRTLSSSSVEIVETFGGRSEDSKDPSGSCNSQASSSKFEKPNASEKYFSSRKDFSGSYSRNSEDKAKIYFPRKFDREVGGRKEPYRKWEPGQGRYFSSPVGSDYSWRSVEKYKKHPNAGLHDSSRQGESPKCQVAENSHQGGESEDRESNDEDGAKTEPEDDDSPNGKGQSGSSVKKNLPQNLLNIFNQIAEFEKEKGNKKNL</sequence>
<dbReference type="PANTHER" id="PTHR23184">
    <property type="entry name" value="TETRATRICOPEPTIDE REPEAT PROTEIN 14"/>
    <property type="match status" value="1"/>
</dbReference>
<dbReference type="Ensembl" id="ENSOANT00000005833.4">
    <property type="protein sequence ID" value="ENSOANP00000005831.3"/>
    <property type="gene ID" value="ENSOANG00000003676.4"/>
</dbReference>
<feature type="compositionally biased region" description="Basic residues" evidence="2">
    <location>
        <begin position="503"/>
        <end position="513"/>
    </location>
</feature>
<evidence type="ECO:0000313" key="5">
    <source>
        <dbReference type="Proteomes" id="UP000002279"/>
    </source>
</evidence>
<reference evidence="4 5" key="1">
    <citation type="journal article" date="2008" name="Nature">
        <title>Genome analysis of the platypus reveals unique signatures of evolution.</title>
        <authorList>
            <person name="Warren W.C."/>
            <person name="Hillier L.W."/>
            <person name="Marshall Graves J.A."/>
            <person name="Birney E."/>
            <person name="Ponting C.P."/>
            <person name="Grutzner F."/>
            <person name="Belov K."/>
            <person name="Miller W."/>
            <person name="Clarke L."/>
            <person name="Chinwalla A.T."/>
            <person name="Yang S.P."/>
            <person name="Heger A."/>
            <person name="Locke D.P."/>
            <person name="Miethke P."/>
            <person name="Waters P.D."/>
            <person name="Veyrunes F."/>
            <person name="Fulton L."/>
            <person name="Fulton B."/>
            <person name="Graves T."/>
            <person name="Wallis J."/>
            <person name="Puente X.S."/>
            <person name="Lopez-Otin C."/>
            <person name="Ordonez G.R."/>
            <person name="Eichler E.E."/>
            <person name="Chen L."/>
            <person name="Cheng Z."/>
            <person name="Deakin J.E."/>
            <person name="Alsop A."/>
            <person name="Thompson K."/>
            <person name="Kirby P."/>
            <person name="Papenfuss A.T."/>
            <person name="Wakefield M.J."/>
            <person name="Olender T."/>
            <person name="Lancet D."/>
            <person name="Huttley G.A."/>
            <person name="Smit A.F."/>
            <person name="Pask A."/>
            <person name="Temple-Smith P."/>
            <person name="Batzer M.A."/>
            <person name="Walker J.A."/>
            <person name="Konkel M.K."/>
            <person name="Harris R.S."/>
            <person name="Whittington C.M."/>
            <person name="Wong E.S."/>
            <person name="Gemmell N.J."/>
            <person name="Buschiazzo E."/>
            <person name="Vargas Jentzsch I.M."/>
            <person name="Merkel A."/>
            <person name="Schmitz J."/>
            <person name="Zemann A."/>
            <person name="Churakov G."/>
            <person name="Kriegs J.O."/>
            <person name="Brosius J."/>
            <person name="Murchison E.P."/>
            <person name="Sachidanandam R."/>
            <person name="Smith C."/>
            <person name="Hannon G.J."/>
            <person name="Tsend-Ayush E."/>
            <person name="McMillan D."/>
            <person name="Attenborough R."/>
            <person name="Rens W."/>
            <person name="Ferguson-Smith M."/>
            <person name="Lefevre C.M."/>
            <person name="Sharp J.A."/>
            <person name="Nicholas K.R."/>
            <person name="Ray D.A."/>
            <person name="Kube M."/>
            <person name="Reinhardt R."/>
            <person name="Pringle T.H."/>
            <person name="Taylor J."/>
            <person name="Jones R.C."/>
            <person name="Nixon B."/>
            <person name="Dacheux J.L."/>
            <person name="Niwa H."/>
            <person name="Sekita Y."/>
            <person name="Huang X."/>
            <person name="Stark A."/>
            <person name="Kheradpour P."/>
            <person name="Kellis M."/>
            <person name="Flicek P."/>
            <person name="Chen Y."/>
            <person name="Webber C."/>
            <person name="Hardison R."/>
            <person name="Nelson J."/>
            <person name="Hallsworth-Pepin K."/>
            <person name="Delehaunty K."/>
            <person name="Markovic C."/>
            <person name="Minx P."/>
            <person name="Feng Y."/>
            <person name="Kremitzki C."/>
            <person name="Mitreva M."/>
            <person name="Glasscock J."/>
            <person name="Wylie T."/>
            <person name="Wohldmann P."/>
            <person name="Thiru P."/>
            <person name="Nhan M.N."/>
            <person name="Pohl C.S."/>
            <person name="Smith S.M."/>
            <person name="Hou S."/>
            <person name="Nefedov M."/>
            <person name="de Jong P.J."/>
            <person name="Renfree M.B."/>
            <person name="Mardis E.R."/>
            <person name="Wilson R.K."/>
        </authorList>
    </citation>
    <scope>NUCLEOTIDE SEQUENCE [LARGE SCALE GENOMIC DNA]</scope>
    <source>
        <strain evidence="4 5">Glennie</strain>
    </source>
</reference>
<dbReference type="Pfam" id="PF13414">
    <property type="entry name" value="TPR_11"/>
    <property type="match status" value="1"/>
</dbReference>
<dbReference type="PANTHER" id="PTHR23184:SF9">
    <property type="entry name" value="TETRATRICOPEPTIDE REPEAT PROTEIN 14"/>
    <property type="match status" value="1"/>
</dbReference>
<dbReference type="OrthoDB" id="1914839at2759"/>
<reference evidence="4" key="3">
    <citation type="submission" date="2025-09" db="UniProtKB">
        <authorList>
            <consortium name="Ensembl"/>
        </authorList>
    </citation>
    <scope>IDENTIFICATION</scope>
    <source>
        <strain evidence="4">Glennie</strain>
    </source>
</reference>
<dbReference type="InterPro" id="IPR011990">
    <property type="entry name" value="TPR-like_helical_dom_sf"/>
</dbReference>
<evidence type="ECO:0000313" key="4">
    <source>
        <dbReference type="Ensembl" id="ENSOANP00000005831.3"/>
    </source>
</evidence>
<accession>F7E6L3</accession>
<dbReference type="GeneID" id="100074805"/>
<reference evidence="4" key="2">
    <citation type="submission" date="2025-08" db="UniProtKB">
        <authorList>
            <consortium name="Ensembl"/>
        </authorList>
    </citation>
    <scope>IDENTIFICATION</scope>
    <source>
        <strain evidence="4">Glennie</strain>
    </source>
</reference>
<dbReference type="KEGG" id="oaa:100074805"/>
<feature type="compositionally biased region" description="Basic and acidic residues" evidence="2">
    <location>
        <begin position="641"/>
        <end position="669"/>
    </location>
</feature>
<dbReference type="InterPro" id="IPR003029">
    <property type="entry name" value="S1_domain"/>
</dbReference>
<dbReference type="GO" id="GO:0003676">
    <property type="term" value="F:nucleic acid binding"/>
    <property type="evidence" value="ECO:0007669"/>
    <property type="project" value="InterPro"/>
</dbReference>
<feature type="region of interest" description="Disordered" evidence="2">
    <location>
        <begin position="695"/>
        <end position="761"/>
    </location>
</feature>
<dbReference type="SMART" id="SM00028">
    <property type="entry name" value="TPR"/>
    <property type="match status" value="3"/>
</dbReference>
<dbReference type="STRING" id="9258.ENSOANP00000005831"/>
<proteinExistence type="predicted"/>
<feature type="compositionally biased region" description="Polar residues" evidence="2">
    <location>
        <begin position="605"/>
        <end position="616"/>
    </location>
</feature>
<dbReference type="AlphaFoldDB" id="F7E6L3"/>
<dbReference type="CDD" id="cd00164">
    <property type="entry name" value="S1_like"/>
    <property type="match status" value="1"/>
</dbReference>
<keyword evidence="1" id="KW-0802">TPR repeat</keyword>
<dbReference type="Bgee" id="ENSOANG00000003676">
    <property type="expression patterns" value="Expressed in fibroblast and 8 other cell types or tissues"/>
</dbReference>
<dbReference type="Proteomes" id="UP000002279">
    <property type="component" value="Chromosome 1"/>
</dbReference>
<feature type="compositionally biased region" description="Basic and acidic residues" evidence="2">
    <location>
        <begin position="440"/>
        <end position="471"/>
    </location>
</feature>
<dbReference type="PROSITE" id="PS50005">
    <property type="entry name" value="TPR"/>
    <property type="match status" value="2"/>
</dbReference>
<dbReference type="Gene3D" id="2.40.50.140">
    <property type="entry name" value="Nucleic acid-binding proteins"/>
    <property type="match status" value="1"/>
</dbReference>
<feature type="compositionally biased region" description="Polar residues" evidence="2">
    <location>
        <begin position="545"/>
        <end position="555"/>
    </location>
</feature>
<dbReference type="FunCoup" id="F7E6L3">
    <property type="interactions" value="1291"/>
</dbReference>
<feature type="compositionally biased region" description="Low complexity" evidence="2">
    <location>
        <begin position="480"/>
        <end position="502"/>
    </location>
</feature>
<dbReference type="CTD" id="151613"/>
<protein>
    <submittedName>
        <fullName evidence="4">Tetratricopeptide repeat domain 14</fullName>
    </submittedName>
</protein>
<dbReference type="PROSITE" id="PS50126">
    <property type="entry name" value="S1"/>
    <property type="match status" value="1"/>
</dbReference>
<evidence type="ECO:0000256" key="2">
    <source>
        <dbReference type="SAM" id="MobiDB-lite"/>
    </source>
</evidence>
<dbReference type="InterPro" id="IPR039190">
    <property type="entry name" value="TTC14"/>
</dbReference>
<keyword evidence="5" id="KW-1185">Reference proteome</keyword>
<feature type="compositionally biased region" description="Polar residues" evidence="2">
    <location>
        <begin position="747"/>
        <end position="761"/>
    </location>
</feature>
<dbReference type="OMA" id="YQKTQVK"/>
<feature type="compositionally biased region" description="Basic and acidic residues" evidence="2">
    <location>
        <begin position="556"/>
        <end position="569"/>
    </location>
</feature>
<dbReference type="Gene3D" id="1.25.40.10">
    <property type="entry name" value="Tetratricopeptide repeat domain"/>
    <property type="match status" value="1"/>
</dbReference>
<evidence type="ECO:0000256" key="1">
    <source>
        <dbReference type="PROSITE-ProRule" id="PRU00339"/>
    </source>
</evidence>
<feature type="repeat" description="TPR" evidence="1">
    <location>
        <begin position="311"/>
        <end position="344"/>
    </location>
</feature>